<name>X6N4N4_RETFI</name>
<gene>
    <name evidence="2" type="ORF">RFI_16491</name>
</gene>
<evidence type="ECO:0000313" key="2">
    <source>
        <dbReference type="EMBL" id="ETO20724.1"/>
    </source>
</evidence>
<feature type="compositionally biased region" description="Low complexity" evidence="1">
    <location>
        <begin position="118"/>
        <end position="152"/>
    </location>
</feature>
<organism evidence="2 3">
    <name type="scientific">Reticulomyxa filosa</name>
    <dbReference type="NCBI Taxonomy" id="46433"/>
    <lineage>
        <taxon>Eukaryota</taxon>
        <taxon>Sar</taxon>
        <taxon>Rhizaria</taxon>
        <taxon>Retaria</taxon>
        <taxon>Foraminifera</taxon>
        <taxon>Monothalamids</taxon>
        <taxon>Reticulomyxidae</taxon>
        <taxon>Reticulomyxa</taxon>
    </lineage>
</organism>
<dbReference type="Proteomes" id="UP000023152">
    <property type="component" value="Unassembled WGS sequence"/>
</dbReference>
<comment type="caution">
    <text evidence="2">The sequence shown here is derived from an EMBL/GenBank/DDBJ whole genome shotgun (WGS) entry which is preliminary data.</text>
</comment>
<dbReference type="AlphaFoldDB" id="X6N4N4"/>
<evidence type="ECO:0000256" key="1">
    <source>
        <dbReference type="SAM" id="MobiDB-lite"/>
    </source>
</evidence>
<dbReference type="EMBL" id="ASPP01012310">
    <property type="protein sequence ID" value="ETO20724.1"/>
    <property type="molecule type" value="Genomic_DNA"/>
</dbReference>
<keyword evidence="3" id="KW-1185">Reference proteome</keyword>
<sequence length="354" mass="39760">MIDDGEVDQLNASELKLLLEEAFDLGKGGFGGQLTSKRVKHLEPHEHAQALKKRICPEHLAESSMMPSEAIEIRRECELDDRRVMAMSMSRPRVQSETKPKKRIRPFAVEEASHKQDNGNGNDNDSSNMNDNDNSNMNDNSNCNSNSNSNMNDNDKSNTHTNDSDKENDTSRSNKWSESVDWSNLKTPTSVDSLGSKDGRNEVELKREIMLKFDCLKKQGKSATDIVDKRKYKSNNANEQDYLSHDFVDAFLSGTLDDTLTHESKKGPINLNSLHRDFLHQKVTMTSTPTLCNTKHCRRDDLKKSTAMLTDSLVCKTTCRLPLDDASPIFLRKAKLSPFSSPSSPESCDGTNDQ</sequence>
<reference evidence="2 3" key="1">
    <citation type="journal article" date="2013" name="Curr. Biol.">
        <title>The Genome of the Foraminiferan Reticulomyxa filosa.</title>
        <authorList>
            <person name="Glockner G."/>
            <person name="Hulsmann N."/>
            <person name="Schleicher M."/>
            <person name="Noegel A.A."/>
            <person name="Eichinger L."/>
            <person name="Gallinger C."/>
            <person name="Pawlowski J."/>
            <person name="Sierra R."/>
            <person name="Euteneuer U."/>
            <person name="Pillet L."/>
            <person name="Moustafa A."/>
            <person name="Platzer M."/>
            <person name="Groth M."/>
            <person name="Szafranski K."/>
            <person name="Schliwa M."/>
        </authorList>
    </citation>
    <scope>NUCLEOTIDE SEQUENCE [LARGE SCALE GENOMIC DNA]</scope>
</reference>
<feature type="non-terminal residue" evidence="2">
    <location>
        <position position="354"/>
    </location>
</feature>
<proteinExistence type="predicted"/>
<protein>
    <submittedName>
        <fullName evidence="2">MIF4G domain protein</fullName>
    </submittedName>
</protein>
<feature type="region of interest" description="Disordered" evidence="1">
    <location>
        <begin position="87"/>
        <end position="198"/>
    </location>
</feature>
<accession>X6N4N4</accession>
<evidence type="ECO:0000313" key="3">
    <source>
        <dbReference type="Proteomes" id="UP000023152"/>
    </source>
</evidence>
<feature type="compositionally biased region" description="Polar residues" evidence="1">
    <location>
        <begin position="173"/>
        <end position="193"/>
    </location>
</feature>
<feature type="compositionally biased region" description="Basic and acidic residues" evidence="1">
    <location>
        <begin position="153"/>
        <end position="172"/>
    </location>
</feature>